<evidence type="ECO:0000313" key="2">
    <source>
        <dbReference type="Proteomes" id="UP001054945"/>
    </source>
</evidence>
<gene>
    <name evidence="1" type="ORF">CEXT_705831</name>
</gene>
<comment type="caution">
    <text evidence="1">The sequence shown here is derived from an EMBL/GenBank/DDBJ whole genome shotgun (WGS) entry which is preliminary data.</text>
</comment>
<name>A0AAV4RW62_CAEEX</name>
<dbReference type="EMBL" id="BPLR01008614">
    <property type="protein sequence ID" value="GIY25995.1"/>
    <property type="molecule type" value="Genomic_DNA"/>
</dbReference>
<organism evidence="1 2">
    <name type="scientific">Caerostris extrusa</name>
    <name type="common">Bark spider</name>
    <name type="synonym">Caerostris bankana</name>
    <dbReference type="NCBI Taxonomy" id="172846"/>
    <lineage>
        <taxon>Eukaryota</taxon>
        <taxon>Metazoa</taxon>
        <taxon>Ecdysozoa</taxon>
        <taxon>Arthropoda</taxon>
        <taxon>Chelicerata</taxon>
        <taxon>Arachnida</taxon>
        <taxon>Araneae</taxon>
        <taxon>Araneomorphae</taxon>
        <taxon>Entelegynae</taxon>
        <taxon>Araneoidea</taxon>
        <taxon>Araneidae</taxon>
        <taxon>Caerostris</taxon>
    </lineage>
</organism>
<sequence length="71" mass="7988">MIYGRRCGVFPDGERPVKWRKSVAVMAATGGGRWWQGGSEYTLRLVQRPPGRISLRQGHQGTPFTLAYELP</sequence>
<dbReference type="AlphaFoldDB" id="A0AAV4RW62"/>
<accession>A0AAV4RW62</accession>
<reference evidence="1 2" key="1">
    <citation type="submission" date="2021-06" db="EMBL/GenBank/DDBJ databases">
        <title>Caerostris extrusa draft genome.</title>
        <authorList>
            <person name="Kono N."/>
            <person name="Arakawa K."/>
        </authorList>
    </citation>
    <scope>NUCLEOTIDE SEQUENCE [LARGE SCALE GENOMIC DNA]</scope>
</reference>
<dbReference type="Proteomes" id="UP001054945">
    <property type="component" value="Unassembled WGS sequence"/>
</dbReference>
<keyword evidence="2" id="KW-1185">Reference proteome</keyword>
<proteinExistence type="predicted"/>
<evidence type="ECO:0000313" key="1">
    <source>
        <dbReference type="EMBL" id="GIY25995.1"/>
    </source>
</evidence>
<protein>
    <submittedName>
        <fullName evidence="1">Uncharacterized protein</fullName>
    </submittedName>
</protein>